<evidence type="ECO:0000256" key="1">
    <source>
        <dbReference type="SAM" id="MobiDB-lite"/>
    </source>
</evidence>
<keyword evidence="3" id="KW-1185">Reference proteome</keyword>
<reference evidence="2 3" key="1">
    <citation type="submission" date="2024-01" db="EMBL/GenBank/DDBJ databases">
        <title>Genome assemblies of Stephania.</title>
        <authorList>
            <person name="Yang L."/>
        </authorList>
    </citation>
    <scope>NUCLEOTIDE SEQUENCE [LARGE SCALE GENOMIC DNA]</scope>
    <source>
        <strain evidence="2">JXDWG</strain>
        <tissue evidence="2">Leaf</tissue>
    </source>
</reference>
<sequence>MKLSLQTLPSTELKRPKLPEPPNLKETSSDATCVEIAELTSVVIYLSDKEDESGEELESIPMIISHDYTTSDEKRVENEVQVTFERSIEMHKESKEEKPLVLTRLPTLVGI</sequence>
<dbReference type="Proteomes" id="UP001419268">
    <property type="component" value="Unassembled WGS sequence"/>
</dbReference>
<evidence type="ECO:0000313" key="2">
    <source>
        <dbReference type="EMBL" id="KAK9166632.1"/>
    </source>
</evidence>
<organism evidence="2 3">
    <name type="scientific">Stephania cephalantha</name>
    <dbReference type="NCBI Taxonomy" id="152367"/>
    <lineage>
        <taxon>Eukaryota</taxon>
        <taxon>Viridiplantae</taxon>
        <taxon>Streptophyta</taxon>
        <taxon>Embryophyta</taxon>
        <taxon>Tracheophyta</taxon>
        <taxon>Spermatophyta</taxon>
        <taxon>Magnoliopsida</taxon>
        <taxon>Ranunculales</taxon>
        <taxon>Menispermaceae</taxon>
        <taxon>Menispermoideae</taxon>
        <taxon>Cissampelideae</taxon>
        <taxon>Stephania</taxon>
    </lineage>
</organism>
<feature type="compositionally biased region" description="Polar residues" evidence="1">
    <location>
        <begin position="1"/>
        <end position="10"/>
    </location>
</feature>
<dbReference type="EMBL" id="JBBNAG010000001">
    <property type="protein sequence ID" value="KAK9166632.1"/>
    <property type="molecule type" value="Genomic_DNA"/>
</dbReference>
<feature type="region of interest" description="Disordered" evidence="1">
    <location>
        <begin position="1"/>
        <end position="30"/>
    </location>
</feature>
<protein>
    <submittedName>
        <fullName evidence="2">Uncharacterized protein</fullName>
    </submittedName>
</protein>
<dbReference type="AlphaFoldDB" id="A0AAP0L8R3"/>
<evidence type="ECO:0000313" key="3">
    <source>
        <dbReference type="Proteomes" id="UP001419268"/>
    </source>
</evidence>
<proteinExistence type="predicted"/>
<gene>
    <name evidence="2" type="ORF">Scep_001823</name>
</gene>
<accession>A0AAP0L8R3</accession>
<comment type="caution">
    <text evidence="2">The sequence shown here is derived from an EMBL/GenBank/DDBJ whole genome shotgun (WGS) entry which is preliminary data.</text>
</comment>
<name>A0AAP0L8R3_9MAGN</name>